<dbReference type="Pfam" id="PF01501">
    <property type="entry name" value="Glyco_transf_8"/>
    <property type="match status" value="1"/>
</dbReference>
<accession>A0A1S3H2N4</accession>
<dbReference type="InterPro" id="IPR029044">
    <property type="entry name" value="Nucleotide-diphossugar_trans"/>
</dbReference>
<dbReference type="OrthoDB" id="6238971at2759"/>
<dbReference type="Gene3D" id="3.90.550.10">
    <property type="entry name" value="Spore Coat Polysaccharide Biosynthesis Protein SpsA, Chain A"/>
    <property type="match status" value="1"/>
</dbReference>
<keyword evidence="13" id="KW-1185">Reference proteome</keyword>
<evidence type="ECO:0000256" key="4">
    <source>
        <dbReference type="ARBA" id="ARBA00022679"/>
    </source>
</evidence>
<evidence type="ECO:0000256" key="5">
    <source>
        <dbReference type="ARBA" id="ARBA00022692"/>
    </source>
</evidence>
<dbReference type="PANTHER" id="PTHR46012:SF2">
    <property type="entry name" value="IP22168P"/>
    <property type="match status" value="1"/>
</dbReference>
<dbReference type="SUPFAM" id="SSF53448">
    <property type="entry name" value="Nucleotide-diphospho-sugar transferases"/>
    <property type="match status" value="1"/>
</dbReference>
<proteinExistence type="inferred from homology"/>
<keyword evidence="9" id="KW-0325">Glycoprotein</keyword>
<dbReference type="RefSeq" id="XP_013379741.1">
    <property type="nucleotide sequence ID" value="XM_013524287.2"/>
</dbReference>
<dbReference type="KEGG" id="lak:106151182"/>
<evidence type="ECO:0000313" key="13">
    <source>
        <dbReference type="Proteomes" id="UP000085678"/>
    </source>
</evidence>
<dbReference type="FunCoup" id="A0A1S3H2N4">
    <property type="interactions" value="1033"/>
</dbReference>
<dbReference type="EC" id="2.4.2.42" evidence="11"/>
<dbReference type="InParanoid" id="A0A1S3H2N4"/>
<dbReference type="InterPro" id="IPR051993">
    <property type="entry name" value="Glycosyltransferase_8"/>
</dbReference>
<protein>
    <recommendedName>
        <fullName evidence="11">UDP-D-xylose:beta-D-glucoside alpha-1,3-D-xylosyltransferase</fullName>
        <ecNumber evidence="11">2.4.2.42</ecNumber>
    </recommendedName>
</protein>
<dbReference type="PANTHER" id="PTHR46012">
    <property type="entry name" value="IP22168P"/>
    <property type="match status" value="1"/>
</dbReference>
<evidence type="ECO:0000256" key="3">
    <source>
        <dbReference type="ARBA" id="ARBA00022676"/>
    </source>
</evidence>
<evidence type="ECO:0000313" key="14">
    <source>
        <dbReference type="RefSeq" id="XP_013379741.1"/>
    </source>
</evidence>
<comment type="subcellular location">
    <subcellularLocation>
        <location evidence="1">Membrane</location>
        <topology evidence="1">Single-pass type II membrane protein</topology>
    </subcellularLocation>
</comment>
<dbReference type="InterPro" id="IPR002495">
    <property type="entry name" value="Glyco_trans_8"/>
</dbReference>
<evidence type="ECO:0000256" key="2">
    <source>
        <dbReference type="ARBA" id="ARBA00006351"/>
    </source>
</evidence>
<comment type="similarity">
    <text evidence="2">Belongs to the glycosyltransferase 8 family.</text>
</comment>
<dbReference type="GO" id="GO:0016020">
    <property type="term" value="C:membrane"/>
    <property type="evidence" value="ECO:0007669"/>
    <property type="project" value="UniProtKB-SubCell"/>
</dbReference>
<gene>
    <name evidence="14" type="primary">LOC106151182</name>
</gene>
<evidence type="ECO:0000256" key="9">
    <source>
        <dbReference type="ARBA" id="ARBA00023180"/>
    </source>
</evidence>
<evidence type="ECO:0000256" key="6">
    <source>
        <dbReference type="ARBA" id="ARBA00022968"/>
    </source>
</evidence>
<organism evidence="13 14">
    <name type="scientific">Lingula anatina</name>
    <name type="common">Brachiopod</name>
    <name type="synonym">Lingula unguis</name>
    <dbReference type="NCBI Taxonomy" id="7574"/>
    <lineage>
        <taxon>Eukaryota</taxon>
        <taxon>Metazoa</taxon>
        <taxon>Spiralia</taxon>
        <taxon>Lophotrochozoa</taxon>
        <taxon>Brachiopoda</taxon>
        <taxon>Linguliformea</taxon>
        <taxon>Lingulata</taxon>
        <taxon>Lingulida</taxon>
        <taxon>Linguloidea</taxon>
        <taxon>Lingulidae</taxon>
        <taxon>Lingula</taxon>
    </lineage>
</organism>
<keyword evidence="4" id="KW-0808">Transferase</keyword>
<dbReference type="GO" id="GO:0016266">
    <property type="term" value="P:protein O-linked glycosylation via N-acetyl-galactosamine"/>
    <property type="evidence" value="ECO:0007669"/>
    <property type="project" value="TreeGrafter"/>
</dbReference>
<evidence type="ECO:0000256" key="1">
    <source>
        <dbReference type="ARBA" id="ARBA00004606"/>
    </source>
</evidence>
<evidence type="ECO:0000256" key="10">
    <source>
        <dbReference type="ARBA" id="ARBA00037301"/>
    </source>
</evidence>
<sequence>MHLAVVACGDRLEETLVMIKSALILSRNAIKVHIFAEYDLHLGFKQQLDKWMAASQGTFTYQLYPITYPENYNVEEWKKIFKPCATQRLFLPYVMKDVDSLLYVDTDILFMRPFDDIWSFFKEFNSSHIAALAPDYMDGEASWYKIVAVHTYYGRLGLNSGVMLMNLTRMRRFPWIELVTKFYEVYKLNIPVGDQDIINIIFHFHPDKLFELTCDWNYRPDHCRFMSVCKVGEREGISVVHGNSGVYHNDKQPVFKAVYEAFRQYNIGDDPRTRLLQQMRENIDKGPNSKCGNVKQIEKQITVFEERTKLTYS</sequence>
<evidence type="ECO:0000256" key="12">
    <source>
        <dbReference type="ARBA" id="ARBA00049181"/>
    </source>
</evidence>
<evidence type="ECO:0000256" key="11">
    <source>
        <dbReference type="ARBA" id="ARBA00038854"/>
    </source>
</evidence>
<keyword evidence="8" id="KW-0472">Membrane</keyword>
<name>A0A1S3H2N4_LINAN</name>
<comment type="function">
    <text evidence="10">Glycosyltransferase which elongates the O-linked glucose attached to EGF-like repeats in the extracellular domain of Notch proteins by catalyzing the addition of xylose.</text>
</comment>
<evidence type="ECO:0000256" key="7">
    <source>
        <dbReference type="ARBA" id="ARBA00022989"/>
    </source>
</evidence>
<keyword evidence="3" id="KW-0328">Glycosyltransferase</keyword>
<reference evidence="14" key="1">
    <citation type="submission" date="2025-08" db="UniProtKB">
        <authorList>
            <consortium name="RefSeq"/>
        </authorList>
    </citation>
    <scope>IDENTIFICATION</scope>
    <source>
        <tissue evidence="14">Gonads</tissue>
    </source>
</reference>
<keyword evidence="5" id="KW-0812">Transmembrane</keyword>
<dbReference type="GO" id="GO:0140563">
    <property type="term" value="F:UDP-D-xylose:beta-D-glucoside alpha-1,3-D-xylosyltransferase activity"/>
    <property type="evidence" value="ECO:0007669"/>
    <property type="project" value="UniProtKB-EC"/>
</dbReference>
<comment type="catalytic activity">
    <reaction evidence="12">
        <text>3-O-(beta-D-glucosyl)-L-seryl-[EGF-like domain protein] + UDP-alpha-D-xylose = 3-O-[alpha-D-xylosyl-(1-&gt;3)-beta-D-glucosyl]-L-seryl-[EGF-like domain protein] + UDP + H(+)</text>
        <dbReference type="Rhea" id="RHEA:56064"/>
        <dbReference type="Rhea" id="RHEA-COMP:14610"/>
        <dbReference type="Rhea" id="RHEA-COMP:14611"/>
        <dbReference type="ChEBI" id="CHEBI:15378"/>
        <dbReference type="ChEBI" id="CHEBI:57632"/>
        <dbReference type="ChEBI" id="CHEBI:58223"/>
        <dbReference type="ChEBI" id="CHEBI:140575"/>
        <dbReference type="ChEBI" id="CHEBI:140576"/>
        <dbReference type="EC" id="2.4.2.42"/>
    </reaction>
</comment>
<dbReference type="AlphaFoldDB" id="A0A1S3H2N4"/>
<evidence type="ECO:0000256" key="8">
    <source>
        <dbReference type="ARBA" id="ARBA00023136"/>
    </source>
</evidence>
<keyword evidence="7" id="KW-1133">Transmembrane helix</keyword>
<dbReference type="Proteomes" id="UP000085678">
    <property type="component" value="Unplaced"/>
</dbReference>
<keyword evidence="6" id="KW-0735">Signal-anchor</keyword>
<dbReference type="GeneID" id="106151182"/>